<dbReference type="GO" id="GO:0000166">
    <property type="term" value="F:nucleotide binding"/>
    <property type="evidence" value="ECO:0007669"/>
    <property type="project" value="InterPro"/>
</dbReference>
<evidence type="ECO:0000313" key="4">
    <source>
        <dbReference type="Proteomes" id="UP000253141"/>
    </source>
</evidence>
<dbReference type="Pfam" id="PF22725">
    <property type="entry name" value="GFO_IDH_MocA_C3"/>
    <property type="match status" value="1"/>
</dbReference>
<dbReference type="InterPro" id="IPR055170">
    <property type="entry name" value="GFO_IDH_MocA-like_dom"/>
</dbReference>
<dbReference type="InterPro" id="IPR000683">
    <property type="entry name" value="Gfo/Idh/MocA-like_OxRdtase_N"/>
</dbReference>
<keyword evidence="4" id="KW-1185">Reference proteome</keyword>
<dbReference type="Gene3D" id="3.30.360.10">
    <property type="entry name" value="Dihydrodipicolinate Reductase, domain 2"/>
    <property type="match status" value="1"/>
</dbReference>
<dbReference type="RefSeq" id="WP_114459719.1">
    <property type="nucleotide sequence ID" value="NZ_QPIW01000002.1"/>
</dbReference>
<dbReference type="InterPro" id="IPR036291">
    <property type="entry name" value="NAD(P)-bd_dom_sf"/>
</dbReference>
<evidence type="ECO:0000259" key="1">
    <source>
        <dbReference type="Pfam" id="PF01408"/>
    </source>
</evidence>
<name>A0A369IDL3_9BACT</name>
<sequence length="321" mass="37081">MSLSTQLPLLVIGAGSIGERHIEILQSLGYQNINVYRQRMLPLRNIPTDSVYCFTEFNEIEVIKPYAAIICTPTAQHLAQALECVKRRIHVLVEKPLANHPEGIQELKKEAAQTNSLVQVAYMLRYHPLMRQLKSIIDDKRFGNLLSFSTYWGEYLPNWHPWEDYRGSYAAKRELGGGVALTLSHDLDIVSWLVGELPLRWQRSYNYRSNLEVNVESGASFLLEYPSGITGAVQLNYYQKVPKRTYELVFDDAFVTFDYFQNKIIIQTPYGIETIEEPDFERNEMFRQQTIDFLKNTTLSSTTSLTEQYLRESDAILNMCN</sequence>
<evidence type="ECO:0000313" key="3">
    <source>
        <dbReference type="EMBL" id="RDB07132.1"/>
    </source>
</evidence>
<dbReference type="Pfam" id="PF01408">
    <property type="entry name" value="GFO_IDH_MocA"/>
    <property type="match status" value="1"/>
</dbReference>
<dbReference type="Gene3D" id="3.40.50.720">
    <property type="entry name" value="NAD(P)-binding Rossmann-like Domain"/>
    <property type="match status" value="1"/>
</dbReference>
<dbReference type="InterPro" id="IPR051450">
    <property type="entry name" value="Gfo/Idh/MocA_Oxidoreductases"/>
</dbReference>
<dbReference type="PANTHER" id="PTHR43377:SF1">
    <property type="entry name" value="BILIVERDIN REDUCTASE A"/>
    <property type="match status" value="1"/>
</dbReference>
<dbReference type="SUPFAM" id="SSF51735">
    <property type="entry name" value="NAD(P)-binding Rossmann-fold domains"/>
    <property type="match status" value="1"/>
</dbReference>
<protein>
    <submittedName>
        <fullName evidence="3">Gfo/Idh/MocA family oxidoreductase</fullName>
    </submittedName>
</protein>
<feature type="domain" description="Gfo/Idh/MocA-like oxidoreductase N-terminal" evidence="1">
    <location>
        <begin position="10"/>
        <end position="122"/>
    </location>
</feature>
<dbReference type="OrthoDB" id="9815825at2"/>
<dbReference type="EMBL" id="QPIW01000002">
    <property type="protein sequence ID" value="RDB07132.1"/>
    <property type="molecule type" value="Genomic_DNA"/>
</dbReference>
<evidence type="ECO:0000259" key="2">
    <source>
        <dbReference type="Pfam" id="PF22725"/>
    </source>
</evidence>
<accession>A0A369IDL3</accession>
<dbReference type="SUPFAM" id="SSF55347">
    <property type="entry name" value="Glyceraldehyde-3-phosphate dehydrogenase-like, C-terminal domain"/>
    <property type="match status" value="1"/>
</dbReference>
<dbReference type="AlphaFoldDB" id="A0A369IDL3"/>
<reference evidence="3 4" key="1">
    <citation type="submission" date="2018-07" db="EMBL/GenBank/DDBJ databases">
        <title>Genome analysis of Runella aurantiaca.</title>
        <authorList>
            <person name="Yang X."/>
        </authorList>
    </citation>
    <scope>NUCLEOTIDE SEQUENCE [LARGE SCALE GENOMIC DNA]</scope>
    <source>
        <strain evidence="3 4">YX9</strain>
    </source>
</reference>
<gene>
    <name evidence="3" type="ORF">DVG78_03660</name>
</gene>
<comment type="caution">
    <text evidence="3">The sequence shown here is derived from an EMBL/GenBank/DDBJ whole genome shotgun (WGS) entry which is preliminary data.</text>
</comment>
<dbReference type="PANTHER" id="PTHR43377">
    <property type="entry name" value="BILIVERDIN REDUCTASE A"/>
    <property type="match status" value="1"/>
</dbReference>
<feature type="domain" description="GFO/IDH/MocA-like oxidoreductase" evidence="2">
    <location>
        <begin position="130"/>
        <end position="251"/>
    </location>
</feature>
<dbReference type="Proteomes" id="UP000253141">
    <property type="component" value="Unassembled WGS sequence"/>
</dbReference>
<proteinExistence type="predicted"/>
<organism evidence="3 4">
    <name type="scientific">Runella aurantiaca</name>
    <dbReference type="NCBI Taxonomy" id="2282308"/>
    <lineage>
        <taxon>Bacteria</taxon>
        <taxon>Pseudomonadati</taxon>
        <taxon>Bacteroidota</taxon>
        <taxon>Cytophagia</taxon>
        <taxon>Cytophagales</taxon>
        <taxon>Spirosomataceae</taxon>
        <taxon>Runella</taxon>
    </lineage>
</organism>